<dbReference type="GO" id="GO:0032259">
    <property type="term" value="P:methylation"/>
    <property type="evidence" value="ECO:0007669"/>
    <property type="project" value="UniProtKB-KW"/>
</dbReference>
<dbReference type="STRING" id="1081108.A0A168J616"/>
<keyword evidence="3" id="KW-1185">Reference proteome</keyword>
<reference evidence="2 3" key="1">
    <citation type="journal article" date="2016" name="Genome Biol. Evol.">
        <title>Divergent and convergent evolution of fungal pathogenicity.</title>
        <authorList>
            <person name="Shang Y."/>
            <person name="Xiao G."/>
            <person name="Zheng P."/>
            <person name="Cen K."/>
            <person name="Zhan S."/>
            <person name="Wang C."/>
        </authorList>
    </citation>
    <scope>NUCLEOTIDE SEQUENCE [LARGE SCALE GENOMIC DNA]</scope>
    <source>
        <strain evidence="2 3">RCEF 1005</strain>
    </source>
</reference>
<gene>
    <name evidence="2" type="ORF">LEL_03535</name>
</gene>
<protein>
    <submittedName>
        <fullName evidence="2">Methyltransferase domain-containing protein</fullName>
    </submittedName>
</protein>
<evidence type="ECO:0000313" key="3">
    <source>
        <dbReference type="Proteomes" id="UP000076881"/>
    </source>
</evidence>
<dbReference type="OrthoDB" id="66144at2759"/>
<dbReference type="InterPro" id="IPR041698">
    <property type="entry name" value="Methyltransf_25"/>
</dbReference>
<dbReference type="PANTHER" id="PTHR43464">
    <property type="entry name" value="METHYLTRANSFERASE"/>
    <property type="match status" value="1"/>
</dbReference>
<dbReference type="EMBL" id="AZHF01000002">
    <property type="protein sequence ID" value="OAA80049.1"/>
    <property type="molecule type" value="Genomic_DNA"/>
</dbReference>
<dbReference type="Gene3D" id="3.40.50.150">
    <property type="entry name" value="Vaccinia Virus protein VP39"/>
    <property type="match status" value="1"/>
</dbReference>
<evidence type="ECO:0000313" key="2">
    <source>
        <dbReference type="EMBL" id="OAA80049.1"/>
    </source>
</evidence>
<proteinExistence type="predicted"/>
<name>A0A168J616_CORDF</name>
<evidence type="ECO:0000259" key="1">
    <source>
        <dbReference type="Pfam" id="PF13649"/>
    </source>
</evidence>
<accession>A0A168J616</accession>
<keyword evidence="2" id="KW-0808">Transferase</keyword>
<feature type="domain" description="Methyltransferase" evidence="1">
    <location>
        <begin position="62"/>
        <end position="153"/>
    </location>
</feature>
<dbReference type="Pfam" id="PF13649">
    <property type="entry name" value="Methyltransf_25"/>
    <property type="match status" value="1"/>
</dbReference>
<dbReference type="SUPFAM" id="SSF53335">
    <property type="entry name" value="S-adenosyl-L-methionine-dependent methyltransferases"/>
    <property type="match status" value="1"/>
</dbReference>
<comment type="caution">
    <text evidence="2">The sequence shown here is derived from an EMBL/GenBank/DDBJ whole genome shotgun (WGS) entry which is preliminary data.</text>
</comment>
<dbReference type="CDD" id="cd02440">
    <property type="entry name" value="AdoMet_MTases"/>
    <property type="match status" value="1"/>
</dbReference>
<keyword evidence="2" id="KW-0489">Methyltransferase</keyword>
<organism evidence="2 3">
    <name type="scientific">Akanthomyces lecanii RCEF 1005</name>
    <dbReference type="NCBI Taxonomy" id="1081108"/>
    <lineage>
        <taxon>Eukaryota</taxon>
        <taxon>Fungi</taxon>
        <taxon>Dikarya</taxon>
        <taxon>Ascomycota</taxon>
        <taxon>Pezizomycotina</taxon>
        <taxon>Sordariomycetes</taxon>
        <taxon>Hypocreomycetidae</taxon>
        <taxon>Hypocreales</taxon>
        <taxon>Cordycipitaceae</taxon>
        <taxon>Akanthomyces</taxon>
        <taxon>Cordyceps confragosa</taxon>
    </lineage>
</organism>
<dbReference type="PANTHER" id="PTHR43464:SF23">
    <property type="entry name" value="JUVENILE HORMONE ACID O-METHYLTRANSFERASE"/>
    <property type="match status" value="1"/>
</dbReference>
<dbReference type="Proteomes" id="UP000076881">
    <property type="component" value="Unassembled WGS sequence"/>
</dbReference>
<dbReference type="AlphaFoldDB" id="A0A168J616"/>
<sequence length="208" mass="22398">MSHLQQSLSASSVAETLATYDEWAGAYDADVQSQGYIAPELASEYVARYLSSSGASMADARILDAGCGTGLVGQHLARRGARHIDGVDLSPRMLDVARQHAGVYKALTAADLGQRLDVASGSYNVLTCVGTLTQGHVGPDALDELRRVVKAGGIMVVTVRDSVWRRNGYEDKVKSLIVEGKARLMTDDFEVRRVAKDVDLVYVTLQVL</sequence>
<dbReference type="InterPro" id="IPR029063">
    <property type="entry name" value="SAM-dependent_MTases_sf"/>
</dbReference>
<dbReference type="GO" id="GO:0010420">
    <property type="term" value="F:polyprenyldihydroxybenzoate methyltransferase activity"/>
    <property type="evidence" value="ECO:0007669"/>
    <property type="project" value="TreeGrafter"/>
</dbReference>